<reference evidence="3 4" key="1">
    <citation type="submission" date="2019-04" db="EMBL/GenBank/DDBJ databases">
        <title>Herbidospora sp. NEAU-GS14.nov., a novel actinomycete isolated from soil.</title>
        <authorList>
            <person name="Han L."/>
        </authorList>
    </citation>
    <scope>NUCLEOTIDE SEQUENCE [LARGE SCALE GENOMIC DNA]</scope>
    <source>
        <strain evidence="3 4">NEAU-GS14</strain>
    </source>
</reference>
<evidence type="ECO:0000313" key="4">
    <source>
        <dbReference type="Proteomes" id="UP000308705"/>
    </source>
</evidence>
<comment type="caution">
    <text evidence="3">The sequence shown here is derived from an EMBL/GenBank/DDBJ whole genome shotgun (WGS) entry which is preliminary data.</text>
</comment>
<dbReference type="OrthoDB" id="9150238at2"/>
<keyword evidence="4" id="KW-1185">Reference proteome</keyword>
<evidence type="ECO:0000259" key="2">
    <source>
        <dbReference type="Pfam" id="PF13676"/>
    </source>
</evidence>
<dbReference type="NCBIfam" id="TIGR04276">
    <property type="entry name" value="FxsC_Cterm"/>
    <property type="match status" value="1"/>
</dbReference>
<gene>
    <name evidence="3" type="ORF">FDA94_10290</name>
</gene>
<dbReference type="Proteomes" id="UP000308705">
    <property type="component" value="Unassembled WGS sequence"/>
</dbReference>
<dbReference type="InterPro" id="IPR035897">
    <property type="entry name" value="Toll_tir_struct_dom_sf"/>
</dbReference>
<dbReference type="RefSeq" id="WP_137246819.1">
    <property type="nucleotide sequence ID" value="NZ_SZQA01000007.1"/>
</dbReference>
<name>A0A4V5UZN0_9ACTN</name>
<sequence length="401" mass="44770">MVLQSTPRPPGPYFFLSYAHTPNEDPKANRWVAKLFKDLCDIVLELTRLPDPSMAGFMDTGRLLTGHLWSRRLAEALATCQVFVPLYSPRYFVSQNCGREWTAFVHRLNSQPGSDDHRPEAIVPALWTPMQPEALPLVARSIQFSHDKLGPYYRDEGFYGLTKLAIRRAHYQRAAHALATRIVQVGESTPLDPIEPLDFPSLGSAFEDFDAAQSVTLTIVAPGRESLPADRNPFFYGRLPEDWNPFRNEDQPRSLISYAVELATAHGFRTELGTLSDFSPDLLAGKQPTGPGVMIVDPWALTDPLCLAALAAFDRAELPWVSVIIPWNLNDGETAARQPYLQSMLRATLSKRWSDLSTESIDHFSNFRRAFPDALNRAGNQFLRKATPYPPKDSGGGGSDD</sequence>
<evidence type="ECO:0000256" key="1">
    <source>
        <dbReference type="SAM" id="MobiDB-lite"/>
    </source>
</evidence>
<protein>
    <submittedName>
        <fullName evidence="3">TIR domain-containing protein</fullName>
    </submittedName>
</protein>
<proteinExistence type="predicted"/>
<dbReference type="InterPro" id="IPR026367">
    <property type="entry name" value="FxsC_C"/>
</dbReference>
<dbReference type="NCBIfam" id="NF040588">
    <property type="entry name" value="FxsC_Nterm"/>
    <property type="match status" value="1"/>
</dbReference>
<organism evidence="3 4">
    <name type="scientific">Herbidospora galbida</name>
    <dbReference type="NCBI Taxonomy" id="2575442"/>
    <lineage>
        <taxon>Bacteria</taxon>
        <taxon>Bacillati</taxon>
        <taxon>Actinomycetota</taxon>
        <taxon>Actinomycetes</taxon>
        <taxon>Streptosporangiales</taxon>
        <taxon>Streptosporangiaceae</taxon>
        <taxon>Herbidospora</taxon>
    </lineage>
</organism>
<dbReference type="EMBL" id="SZQA01000007">
    <property type="protein sequence ID" value="TKK89313.1"/>
    <property type="molecule type" value="Genomic_DNA"/>
</dbReference>
<feature type="domain" description="TIR" evidence="2">
    <location>
        <begin position="14"/>
        <end position="133"/>
    </location>
</feature>
<dbReference type="InterPro" id="IPR047603">
    <property type="entry name" value="FxsC_N"/>
</dbReference>
<feature type="region of interest" description="Disordered" evidence="1">
    <location>
        <begin position="382"/>
        <end position="401"/>
    </location>
</feature>
<dbReference type="AlphaFoldDB" id="A0A4V5UZN0"/>
<accession>A0A4V5UZN0</accession>
<dbReference type="SUPFAM" id="SSF52200">
    <property type="entry name" value="Toll/Interleukin receptor TIR domain"/>
    <property type="match status" value="1"/>
</dbReference>
<dbReference type="GO" id="GO:0007165">
    <property type="term" value="P:signal transduction"/>
    <property type="evidence" value="ECO:0007669"/>
    <property type="project" value="InterPro"/>
</dbReference>
<evidence type="ECO:0000313" key="3">
    <source>
        <dbReference type="EMBL" id="TKK89313.1"/>
    </source>
</evidence>
<dbReference type="InterPro" id="IPR000157">
    <property type="entry name" value="TIR_dom"/>
</dbReference>
<dbReference type="Gene3D" id="3.40.50.10140">
    <property type="entry name" value="Toll/interleukin-1 receptor homology (TIR) domain"/>
    <property type="match status" value="1"/>
</dbReference>
<dbReference type="Pfam" id="PF13676">
    <property type="entry name" value="TIR_2"/>
    <property type="match status" value="1"/>
</dbReference>